<dbReference type="VEuPathDB" id="FungiDB:RhiirA1_394282"/>
<dbReference type="VEuPathDB" id="FungiDB:FUN_022777"/>
<reference evidence="1 2" key="2">
    <citation type="submission" date="2017-10" db="EMBL/GenBank/DDBJ databases">
        <title>Extensive intraspecific genome diversity in a model arbuscular mycorrhizal fungus.</title>
        <authorList>
            <person name="Chen E.C.H."/>
            <person name="Morin E."/>
            <person name="Baudet D."/>
            <person name="Noel J."/>
            <person name="Ndikumana S."/>
            <person name="Charron P."/>
            <person name="St-Onge C."/>
            <person name="Giorgi J."/>
            <person name="Grigoriev I.V."/>
            <person name="Roux C."/>
            <person name="Martin F.M."/>
            <person name="Corradi N."/>
        </authorList>
    </citation>
    <scope>NUCLEOTIDE SEQUENCE [LARGE SCALE GENOMIC DNA]</scope>
    <source>
        <strain evidence="1 2">C2</strain>
    </source>
</reference>
<gene>
    <name evidence="1" type="ORF">RhiirC2_779064</name>
</gene>
<sequence length="859" mass="99688">MTSLTNEFTIDEVLQIISALPNNKAAGITGITYEDIKHLHPDLKEYIKHFFNLILQSQIYPQEYHNLINENNRAGLIGQSTLQPPQTIQHIIESAHKDKKPLWIGLQDLRKANRKNNVILPSGLSSDYDVLQGIDQGEVISPILWIIYYDPMFTHLSTLTDNLHTTSITKINNIYQPSTDLKINYSSSVVGYLDDTRGCNPIVYYYKSHDLLPDLTSLDLQSLWKHIMFMNQLTSIDGAHLATWKEIKQQNPKANFQGPKPRWFQELEKSNVTLSEHSRHLSRDLNLFPPARYIFMSPLIRKESIFRPKNEWTISWDLAQQCEFYGKMIEQQNDIYVSLTSSLILFKTHSKQFKFHNNIYTSTKNLIFPIKPLHTLRLLLAFTITKHRLIVPNVLPTHIPILSSLDSYLDANSDNFINSTNLNLNISSPFFIINIFLGSRDTIIQLFEISKLFSSYKNFIFYTNSSFSKIDENSSILTQMGFAWIETSTSTPNSGIPHLHFLECFSLIYLQRKLKYTLYLPPLSWFPIIVHWISILIHLNMIHTFYKITNKLTSIRQKLKCNNHIAWRLIDVLIEKKHLNVHLHKVKAHSNNYWNNLADDLANIARSLTPIEVNPTHLLGSLMTPLWASIAPVDRDIRKFCHNITDLYTFDNLLGNSALAPIFDRFPITSIHWPLTQRWLHHNSTLDICSSTKSSYDAFKIKSFNHILPCGDVLTKYYPDLYSSTGIPCLFCTIQQDTNKHLGLCTNLFPIINKIIYDHKAILQQLILDNDSSQSSILIAQALTCFDLLLPISHDNSLYHPIYLVIHQLIPQDLYDLIRSFTFNDKLTRKIIWDFLLSFHEHIYQQIWPSHCFLLRAWE</sequence>
<reference evidence="1 2" key="1">
    <citation type="submission" date="2016-04" db="EMBL/GenBank/DDBJ databases">
        <title>Genome analyses suggest a sexual origin of heterokaryosis in a supposedly ancient asexual fungus.</title>
        <authorList>
            <person name="Ropars J."/>
            <person name="Sedzielewska K."/>
            <person name="Noel J."/>
            <person name="Charron P."/>
            <person name="Farinelli L."/>
            <person name="Marton T."/>
            <person name="Kruger M."/>
            <person name="Pelin A."/>
            <person name="Brachmann A."/>
            <person name="Corradi N."/>
        </authorList>
    </citation>
    <scope>NUCLEOTIDE SEQUENCE [LARGE SCALE GENOMIC DNA]</scope>
    <source>
        <strain evidence="1 2">C2</strain>
    </source>
</reference>
<dbReference type="VEuPathDB" id="FungiDB:RhiirFUN_018137"/>
<dbReference type="Proteomes" id="UP000233469">
    <property type="component" value="Unassembled WGS sequence"/>
</dbReference>
<dbReference type="AlphaFoldDB" id="A0A2N1NAG4"/>
<protein>
    <recommendedName>
        <fullName evidence="3">Reverse transcriptase domain-containing protein</fullName>
    </recommendedName>
</protein>
<dbReference type="GO" id="GO:0003676">
    <property type="term" value="F:nucleic acid binding"/>
    <property type="evidence" value="ECO:0007669"/>
    <property type="project" value="InterPro"/>
</dbReference>
<dbReference type="EMBL" id="LLXL01000566">
    <property type="protein sequence ID" value="PKK70925.1"/>
    <property type="molecule type" value="Genomic_DNA"/>
</dbReference>
<dbReference type="Gene3D" id="3.30.420.10">
    <property type="entry name" value="Ribonuclease H-like superfamily/Ribonuclease H"/>
    <property type="match status" value="1"/>
</dbReference>
<accession>A0A2N1NAG4</accession>
<comment type="caution">
    <text evidence="1">The sequence shown here is derived from an EMBL/GenBank/DDBJ whole genome shotgun (WGS) entry which is preliminary data.</text>
</comment>
<dbReference type="InterPro" id="IPR036397">
    <property type="entry name" value="RNaseH_sf"/>
</dbReference>
<evidence type="ECO:0008006" key="3">
    <source>
        <dbReference type="Google" id="ProtNLM"/>
    </source>
</evidence>
<dbReference type="InterPro" id="IPR012337">
    <property type="entry name" value="RNaseH-like_sf"/>
</dbReference>
<evidence type="ECO:0000313" key="1">
    <source>
        <dbReference type="EMBL" id="PKK70925.1"/>
    </source>
</evidence>
<name>A0A2N1NAG4_9GLOM</name>
<organism evidence="1 2">
    <name type="scientific">Rhizophagus irregularis</name>
    <dbReference type="NCBI Taxonomy" id="588596"/>
    <lineage>
        <taxon>Eukaryota</taxon>
        <taxon>Fungi</taxon>
        <taxon>Fungi incertae sedis</taxon>
        <taxon>Mucoromycota</taxon>
        <taxon>Glomeromycotina</taxon>
        <taxon>Glomeromycetes</taxon>
        <taxon>Glomerales</taxon>
        <taxon>Glomeraceae</taxon>
        <taxon>Rhizophagus</taxon>
    </lineage>
</organism>
<dbReference type="VEuPathDB" id="FungiDB:FUN_011957"/>
<dbReference type="SUPFAM" id="SSF53098">
    <property type="entry name" value="Ribonuclease H-like"/>
    <property type="match status" value="1"/>
</dbReference>
<proteinExistence type="predicted"/>
<evidence type="ECO:0000313" key="2">
    <source>
        <dbReference type="Proteomes" id="UP000233469"/>
    </source>
</evidence>
<dbReference type="VEuPathDB" id="FungiDB:RhiirFUN_025435"/>